<dbReference type="EMBL" id="MN448295">
    <property type="protein sequence ID" value="QFG74952.1"/>
    <property type="molecule type" value="Genomic_DNA"/>
</dbReference>
<accession>A0A5J6VLD4</accession>
<protein>
    <submittedName>
        <fullName evidence="1">Uncharacterized protein</fullName>
    </submittedName>
</protein>
<reference evidence="1" key="1">
    <citation type="journal article" date="2019" name="Philos. Trans. R. Soc. Lond., B, Biol. Sci.">
        <title>Targeted metagenomic recovery of four divergent viruses reveals shared and distinctive characteristics of giant viruses of marine eukaryotes.</title>
        <authorList>
            <person name="Needham D.M."/>
            <person name="Poirier C."/>
            <person name="Hehenberger E."/>
            <person name="Jimenez V."/>
            <person name="Swalwell J.E."/>
            <person name="Santoro A.E."/>
            <person name="Worden A.Z."/>
        </authorList>
    </citation>
    <scope>NUCLEOTIDE SEQUENCE</scope>
    <source>
        <strain evidence="1">OPacV-421</strain>
    </source>
</reference>
<evidence type="ECO:0000313" key="1">
    <source>
        <dbReference type="EMBL" id="QFG74952.1"/>
    </source>
</evidence>
<organism evidence="1">
    <name type="scientific">Megaviridae environmental sample</name>
    <dbReference type="NCBI Taxonomy" id="1737588"/>
    <lineage>
        <taxon>Viruses</taxon>
        <taxon>Varidnaviria</taxon>
        <taxon>Bamfordvirae</taxon>
        <taxon>Nucleocytoviricota</taxon>
        <taxon>Megaviricetes</taxon>
        <taxon>Imitervirales</taxon>
        <taxon>Mimiviridae</taxon>
        <taxon>environmental samples</taxon>
    </lineage>
</organism>
<proteinExistence type="predicted"/>
<name>A0A5J6VLD4_9VIRU</name>
<sequence length="177" mass="21221">MEKRITEKHNQFIKQFKDAMSEKIIELIHSEEGYDKDKLETLHQFMYDYDSTIYSSVDFEKKKRIRNMVHPDERCKAYRANGQQCTRRHKEGYNYCGTHIKGLPHGHVDISEQKEKKKTIKVWQEEINGIAYYIDNNNNIYDTYDIIESVNNPKIIGKYKTMFDEKTNKDIFIMDSF</sequence>